<dbReference type="InterPro" id="IPR050113">
    <property type="entry name" value="Ub_conjugating_enzyme"/>
</dbReference>
<dbReference type="SUPFAM" id="SSF54495">
    <property type="entry name" value="UBC-like"/>
    <property type="match status" value="1"/>
</dbReference>
<dbReference type="WBParaSite" id="TMUE_3000013379.1">
    <property type="protein sequence ID" value="TMUE_3000013379.1"/>
    <property type="gene ID" value="WBGene00301884"/>
</dbReference>
<keyword evidence="4" id="KW-0547">Nucleotide-binding</keyword>
<evidence type="ECO:0000256" key="1">
    <source>
        <dbReference type="ARBA" id="ARBA00022679"/>
    </source>
</evidence>
<evidence type="ECO:0000313" key="9">
    <source>
        <dbReference type="WBParaSite" id="TMUE_3000013379.2"/>
    </source>
</evidence>
<dbReference type="WBParaSite" id="TMUE_3000013379.3">
    <property type="protein sequence ID" value="TMUE_3000013379.3"/>
    <property type="gene ID" value="WBGene00301884"/>
</dbReference>
<evidence type="ECO:0000256" key="3">
    <source>
        <dbReference type="PROSITE-ProRule" id="PRU10133"/>
    </source>
</evidence>
<dbReference type="GO" id="GO:0032446">
    <property type="term" value="P:protein modification by small protein conjugation"/>
    <property type="evidence" value="ECO:0007669"/>
    <property type="project" value="UniProtKB-ARBA"/>
</dbReference>
<dbReference type="PANTHER" id="PTHR24067">
    <property type="entry name" value="UBIQUITIN-CONJUGATING ENZYME E2"/>
    <property type="match status" value="1"/>
</dbReference>
<dbReference type="InterPro" id="IPR000608">
    <property type="entry name" value="UBC"/>
</dbReference>
<dbReference type="CDD" id="cd23790">
    <property type="entry name" value="UBCc_UBE2A_2B"/>
    <property type="match status" value="1"/>
</dbReference>
<protein>
    <submittedName>
        <fullName evidence="8 9">UBIQUITIN_CONJUGAT_2 domain-containing protein</fullName>
    </submittedName>
</protein>
<dbReference type="Gene3D" id="3.10.110.10">
    <property type="entry name" value="Ubiquitin Conjugating Enzyme"/>
    <property type="match status" value="1"/>
</dbReference>
<keyword evidence="2 4" id="KW-0833">Ubl conjugation pathway</keyword>
<dbReference type="WBParaSite" id="TMUE_3000013379.2">
    <property type="protein sequence ID" value="TMUE_3000013379.2"/>
    <property type="gene ID" value="WBGene00301884"/>
</dbReference>
<reference evidence="8" key="3">
    <citation type="submission" date="2019-12" db="UniProtKB">
        <authorList>
            <consortium name="WormBaseParasite"/>
        </authorList>
    </citation>
    <scope>IDENTIFICATION</scope>
</reference>
<accession>A0A5S6R236</accession>
<keyword evidence="7" id="KW-1185">Reference proteome</keyword>
<keyword evidence="4" id="KW-0067">ATP-binding</keyword>
<reference evidence="7" key="1">
    <citation type="submission" date="2013-11" db="EMBL/GenBank/DDBJ databases">
        <authorList>
            <person name="Aslett M."/>
        </authorList>
    </citation>
    <scope>NUCLEOTIDE SEQUENCE [LARGE SCALE GENOMIC DNA]</scope>
    <source>
        <strain evidence="7">Edinburgh</strain>
    </source>
</reference>
<evidence type="ECO:0000256" key="2">
    <source>
        <dbReference type="ARBA" id="ARBA00022786"/>
    </source>
</evidence>
<evidence type="ECO:0000259" key="6">
    <source>
        <dbReference type="PROSITE" id="PS50127"/>
    </source>
</evidence>
<feature type="domain" description="UBC core" evidence="6">
    <location>
        <begin position="4"/>
        <end position="150"/>
    </location>
</feature>
<evidence type="ECO:0000313" key="7">
    <source>
        <dbReference type="Proteomes" id="UP000046395"/>
    </source>
</evidence>
<keyword evidence="1" id="KW-0808">Transferase</keyword>
<proteinExistence type="inferred from homology"/>
<dbReference type="GO" id="GO:0016740">
    <property type="term" value="F:transferase activity"/>
    <property type="evidence" value="ECO:0007669"/>
    <property type="project" value="UniProtKB-KW"/>
</dbReference>
<evidence type="ECO:0000256" key="5">
    <source>
        <dbReference type="SAM" id="MobiDB-lite"/>
    </source>
</evidence>
<name>A0A5S6R236_TRIMR</name>
<dbReference type="PROSITE" id="PS50127">
    <property type="entry name" value="UBC_2"/>
    <property type="match status" value="1"/>
</dbReference>
<evidence type="ECO:0000256" key="4">
    <source>
        <dbReference type="RuleBase" id="RU362109"/>
    </source>
</evidence>
<dbReference type="InterPro" id="IPR023313">
    <property type="entry name" value="UBQ-conjugating_AS"/>
</dbReference>
<organism evidence="7 8">
    <name type="scientific">Trichuris muris</name>
    <name type="common">Mouse whipworm</name>
    <dbReference type="NCBI Taxonomy" id="70415"/>
    <lineage>
        <taxon>Eukaryota</taxon>
        <taxon>Metazoa</taxon>
        <taxon>Ecdysozoa</taxon>
        <taxon>Nematoda</taxon>
        <taxon>Enoplea</taxon>
        <taxon>Dorylaimia</taxon>
        <taxon>Trichinellida</taxon>
        <taxon>Trichuridae</taxon>
        <taxon>Trichuris</taxon>
    </lineage>
</organism>
<feature type="region of interest" description="Disordered" evidence="5">
    <location>
        <begin position="141"/>
        <end position="184"/>
    </location>
</feature>
<dbReference type="PROSITE" id="PS00183">
    <property type="entry name" value="UBC_1"/>
    <property type="match status" value="1"/>
</dbReference>
<comment type="similarity">
    <text evidence="4">Belongs to the ubiquitin-conjugating enzyme family.</text>
</comment>
<feature type="active site" description="Glycyl thioester intermediate" evidence="3">
    <location>
        <position position="88"/>
    </location>
</feature>
<dbReference type="Pfam" id="PF00179">
    <property type="entry name" value="UQ_con"/>
    <property type="match status" value="1"/>
</dbReference>
<dbReference type="Proteomes" id="UP000046395">
    <property type="component" value="Unassembled WGS sequence"/>
</dbReference>
<dbReference type="WBParaSite" id="TMUE_3000013379.4">
    <property type="protein sequence ID" value="TMUE_3000013379.4"/>
    <property type="gene ID" value="WBGene00301884"/>
</dbReference>
<dbReference type="FunFam" id="3.10.110.10:FF:000090">
    <property type="entry name" value="Ubiquitin-conjugating enzyme E2-17 kDa"/>
    <property type="match status" value="1"/>
</dbReference>
<dbReference type="STRING" id="70415.A0A5S6R236"/>
<dbReference type="AlphaFoldDB" id="A0A5S6R236"/>
<evidence type="ECO:0000313" key="8">
    <source>
        <dbReference type="WBParaSite" id="TMUE_3000013379.1"/>
    </source>
</evidence>
<dbReference type="GO" id="GO:0005524">
    <property type="term" value="F:ATP binding"/>
    <property type="evidence" value="ECO:0007669"/>
    <property type="project" value="UniProtKB-UniRule"/>
</dbReference>
<dbReference type="SMART" id="SM00212">
    <property type="entry name" value="UBCc"/>
    <property type="match status" value="1"/>
</dbReference>
<dbReference type="InterPro" id="IPR016135">
    <property type="entry name" value="UBQ-conjugating_enzyme/RWD"/>
</dbReference>
<reference evidence="7" key="2">
    <citation type="submission" date="2014-03" db="EMBL/GenBank/DDBJ databases">
        <title>The whipworm genome and dual-species transcriptomics of an intimate host-pathogen interaction.</title>
        <authorList>
            <person name="Foth B.J."/>
            <person name="Tsai I.J."/>
            <person name="Reid A.J."/>
            <person name="Bancroft A.J."/>
            <person name="Nichol S."/>
            <person name="Tracey A."/>
            <person name="Holroyd N."/>
            <person name="Cotton J.A."/>
            <person name="Stanley E.J."/>
            <person name="Zarowiecki M."/>
            <person name="Liu J.Z."/>
            <person name="Huckvale T."/>
            <person name="Cooper P.J."/>
            <person name="Grencis R.K."/>
            <person name="Berriman M."/>
        </authorList>
    </citation>
    <scope>NUCLEOTIDE SEQUENCE [LARGE SCALE GENOMIC DNA]</scope>
    <source>
        <strain evidence="7">Edinburgh</strain>
    </source>
</reference>
<sequence>MSNASKKRLLQDFQKIRLNPPDGVNASPRKGNLMKWKAVIFGPKETPYEDGIFMLEMNFSDQYPIKPPQVRFTSRMFHPNVYADGTLCLDILQGAWSPSYDIEAVLTSVQSLLDDPNPSSPANAEAARLFQENRVEYNKRVHSTVEESWKNATMNESSGDDKDEEDGEDSKPEPSTSRPRRLHR</sequence>